<dbReference type="AlphaFoldDB" id="A0A9X2P8J9"/>
<name>A0A9X2P8J9_9HYPH</name>
<reference evidence="2" key="1">
    <citation type="submission" date="2022-08" db="EMBL/GenBank/DDBJ databases">
        <authorList>
            <person name="Li F."/>
        </authorList>
    </citation>
    <scope>NUCLEOTIDE SEQUENCE</scope>
    <source>
        <strain evidence="2">MQZ15Z-1</strain>
    </source>
</reference>
<dbReference type="InterPro" id="IPR050483">
    <property type="entry name" value="CoA-transferase_III_domain"/>
</dbReference>
<keyword evidence="1 2" id="KW-0808">Transferase</keyword>
<dbReference type="Gene3D" id="3.40.50.10540">
    <property type="entry name" value="Crotonobetainyl-coa:carnitine coa-transferase, domain 1"/>
    <property type="match status" value="1"/>
</dbReference>
<dbReference type="Proteomes" id="UP001151088">
    <property type="component" value="Unassembled WGS sequence"/>
</dbReference>
<comment type="caution">
    <text evidence="2">The sequence shown here is derived from an EMBL/GenBank/DDBJ whole genome shotgun (WGS) entry which is preliminary data.</text>
</comment>
<dbReference type="InterPro" id="IPR023606">
    <property type="entry name" value="CoA-Trfase_III_dom_1_sf"/>
</dbReference>
<dbReference type="InterPro" id="IPR044855">
    <property type="entry name" value="CoA-Trfase_III_dom3_sf"/>
</dbReference>
<dbReference type="InterPro" id="IPR003673">
    <property type="entry name" value="CoA-Trfase_fam_III"/>
</dbReference>
<proteinExistence type="predicted"/>
<dbReference type="PANTHER" id="PTHR48207">
    <property type="entry name" value="SUCCINATE--HYDROXYMETHYLGLUTARATE COA-TRANSFERASE"/>
    <property type="match status" value="1"/>
</dbReference>
<dbReference type="SUPFAM" id="SSF89796">
    <property type="entry name" value="CoA-transferase family III (CaiB/BaiF)"/>
    <property type="match status" value="1"/>
</dbReference>
<evidence type="ECO:0000256" key="1">
    <source>
        <dbReference type="ARBA" id="ARBA00022679"/>
    </source>
</evidence>
<keyword evidence="3" id="KW-1185">Reference proteome</keyword>
<evidence type="ECO:0000313" key="2">
    <source>
        <dbReference type="EMBL" id="MCS0494247.1"/>
    </source>
</evidence>
<organism evidence="2 3">
    <name type="scientific">Ancylobacter mangrovi</name>
    <dbReference type="NCBI Taxonomy" id="2972472"/>
    <lineage>
        <taxon>Bacteria</taxon>
        <taxon>Pseudomonadati</taxon>
        <taxon>Pseudomonadota</taxon>
        <taxon>Alphaproteobacteria</taxon>
        <taxon>Hyphomicrobiales</taxon>
        <taxon>Xanthobacteraceae</taxon>
        <taxon>Ancylobacter</taxon>
    </lineage>
</organism>
<dbReference type="Gene3D" id="3.30.1540.10">
    <property type="entry name" value="formyl-coa transferase, domain 3"/>
    <property type="match status" value="1"/>
</dbReference>
<gene>
    <name evidence="2" type="primary">yfdE</name>
    <name evidence="2" type="ORF">NVS89_04000</name>
</gene>
<sequence>MDTNTGTAESTGADSAPLVGPLAGLLVLDLTHVLNGPFGTMMLADLGARVIKIEPPGGGDDTRTYGPFLGDTSLYFAFVNRGKESIVLDLKAEADRAVFLDMVRRADVLAENFRPGVMARLGFAYEDLARINPRLVYASSSGFGQTGPLAAAPAYDTIIQAMSGLMSMTGFPEGPPTRVGTSLSDLLGGLHMFAGIAAALYARERTGRGTHVDVSMFDATLAFLEHGAMEFTATGHALGRIGNRHPFLAPFDLYACADGHIAICCGNDHLFGALCAVLGRPELSDDPRFRDNSSRVAHVDALKAELETDLARRPAQHWLEAIHAAGVPVGPLLDVTQALSQPQVAARNMLVEAGGIAMPGTPLKMAGYPDPHVRAGAPGLDADGARLRREFAGMGKPGEAP</sequence>
<evidence type="ECO:0000313" key="3">
    <source>
        <dbReference type="Proteomes" id="UP001151088"/>
    </source>
</evidence>
<dbReference type="EC" id="2.8.3.19" evidence="2"/>
<dbReference type="Pfam" id="PF02515">
    <property type="entry name" value="CoA_transf_3"/>
    <property type="match status" value="1"/>
</dbReference>
<dbReference type="NCBIfam" id="NF008511">
    <property type="entry name" value="PRK11430.1"/>
    <property type="match status" value="1"/>
</dbReference>
<accession>A0A9X2P8J9</accession>
<protein>
    <submittedName>
        <fullName evidence="2">CoA:oxalate CoA-transferase</fullName>
        <ecNumber evidence="2">2.8.3.19</ecNumber>
    </submittedName>
</protein>
<dbReference type="RefSeq" id="WP_258731191.1">
    <property type="nucleotide sequence ID" value="NZ_JANTHZ010000001.1"/>
</dbReference>
<dbReference type="PANTHER" id="PTHR48207:SF3">
    <property type="entry name" value="SUCCINATE--HYDROXYMETHYLGLUTARATE COA-TRANSFERASE"/>
    <property type="match status" value="1"/>
</dbReference>
<dbReference type="EMBL" id="JANTHZ010000001">
    <property type="protein sequence ID" value="MCS0494247.1"/>
    <property type="molecule type" value="Genomic_DNA"/>
</dbReference>
<dbReference type="GO" id="GO:0008410">
    <property type="term" value="F:CoA-transferase activity"/>
    <property type="evidence" value="ECO:0007669"/>
    <property type="project" value="TreeGrafter"/>
</dbReference>